<evidence type="ECO:0000259" key="2">
    <source>
        <dbReference type="Pfam" id="PF01029"/>
    </source>
</evidence>
<feature type="domain" description="NusB/RsmB/TIM44" evidence="2">
    <location>
        <begin position="1"/>
        <end position="81"/>
    </location>
</feature>
<name>A0A831YDQ7_9AQUI</name>
<evidence type="ECO:0000313" key="3">
    <source>
        <dbReference type="EMBL" id="HEV09368.1"/>
    </source>
</evidence>
<reference evidence="3" key="1">
    <citation type="journal article" date="2020" name="mSystems">
        <title>Genome- and Community-Level Interaction Insights into Carbon Utilization and Element Cycling Functions of Hydrothermarchaeota in Hydrothermal Sediment.</title>
        <authorList>
            <person name="Zhou Z."/>
            <person name="Liu Y."/>
            <person name="Xu W."/>
            <person name="Pan J."/>
            <person name="Luo Z.H."/>
            <person name="Li M."/>
        </authorList>
    </citation>
    <scope>NUCLEOTIDE SEQUENCE [LARGE SCALE GENOMIC DNA]</scope>
    <source>
        <strain evidence="3">SpSt-1257</strain>
    </source>
</reference>
<dbReference type="GO" id="GO:0006355">
    <property type="term" value="P:regulation of DNA-templated transcription"/>
    <property type="evidence" value="ECO:0007669"/>
    <property type="project" value="InterPro"/>
</dbReference>
<proteinExistence type="predicted"/>
<dbReference type="Gene3D" id="1.10.940.10">
    <property type="entry name" value="NusB-like"/>
    <property type="match status" value="1"/>
</dbReference>
<keyword evidence="1" id="KW-0694">RNA-binding</keyword>
<dbReference type="InterPro" id="IPR006027">
    <property type="entry name" value="NusB_RsmB_TIM44"/>
</dbReference>
<dbReference type="GO" id="GO:0003723">
    <property type="term" value="F:RNA binding"/>
    <property type="evidence" value="ECO:0007669"/>
    <property type="project" value="UniProtKB-KW"/>
</dbReference>
<dbReference type="EMBL" id="DSFC01000175">
    <property type="protein sequence ID" value="HEV09368.1"/>
    <property type="molecule type" value="Genomic_DNA"/>
</dbReference>
<gene>
    <name evidence="3" type="ORF">ENO34_03085</name>
</gene>
<evidence type="ECO:0000256" key="1">
    <source>
        <dbReference type="ARBA" id="ARBA00022884"/>
    </source>
</evidence>
<dbReference type="InterPro" id="IPR035926">
    <property type="entry name" value="NusB-like_sf"/>
</dbReference>
<feature type="non-terminal residue" evidence="3">
    <location>
        <position position="1"/>
    </location>
</feature>
<organism evidence="3">
    <name type="scientific">Sulfurihydrogenibium azorense</name>
    <dbReference type="NCBI Taxonomy" id="309806"/>
    <lineage>
        <taxon>Bacteria</taxon>
        <taxon>Pseudomonadati</taxon>
        <taxon>Aquificota</taxon>
        <taxon>Aquificia</taxon>
        <taxon>Aquificales</taxon>
        <taxon>Hydrogenothermaceae</taxon>
        <taxon>Sulfurihydrogenibium</taxon>
    </lineage>
</organism>
<dbReference type="Proteomes" id="UP000885621">
    <property type="component" value="Unassembled WGS sequence"/>
</dbReference>
<dbReference type="AlphaFoldDB" id="A0A831YDQ7"/>
<protein>
    <submittedName>
        <fullName evidence="3">Transcription antitermination factor NusB</fullName>
    </submittedName>
</protein>
<accession>A0A831YDQ7</accession>
<dbReference type="SUPFAM" id="SSF48013">
    <property type="entry name" value="NusB-like"/>
    <property type="match status" value="1"/>
</dbReference>
<comment type="caution">
    <text evidence="3">The sequence shown here is derived from an EMBL/GenBank/DDBJ whole genome shotgun (WGS) entry which is preliminary data.</text>
</comment>
<dbReference type="Pfam" id="PF01029">
    <property type="entry name" value="NusB"/>
    <property type="match status" value="1"/>
</dbReference>
<sequence>EKVDELIKSHLEKWRFERLGYIERALLRIAFSELLMLKEEGKDNEFFIKRLILDTLDLVECYTSSKESVKFVNGVLGRVSRELFKNYEDSIHI</sequence>